<keyword evidence="1" id="KW-0723">Serine/threonine-protein kinase</keyword>
<dbReference type="Proteomes" id="UP000694308">
    <property type="component" value="Unassembled WGS sequence"/>
</dbReference>
<dbReference type="GO" id="GO:0004674">
    <property type="term" value="F:protein serine/threonine kinase activity"/>
    <property type="evidence" value="ECO:0007669"/>
    <property type="project" value="UniProtKB-KW"/>
</dbReference>
<evidence type="ECO:0000313" key="1">
    <source>
        <dbReference type="EMBL" id="MBV7275665.1"/>
    </source>
</evidence>
<proteinExistence type="predicted"/>
<comment type="caution">
    <text evidence="1">The sequence shown here is derived from an EMBL/GenBank/DDBJ whole genome shotgun (WGS) entry which is preliminary data.</text>
</comment>
<dbReference type="EMBL" id="JAEEGC010000132">
    <property type="protein sequence ID" value="MBV7275665.1"/>
    <property type="molecule type" value="Genomic_DNA"/>
</dbReference>
<reference evidence="1" key="1">
    <citation type="submission" date="2020-12" db="EMBL/GenBank/DDBJ databases">
        <title>Clostridium thailandense sp. nov., a novel acetogenic bacterium isolated from peat land soil in Thailand.</title>
        <authorList>
            <person name="Chaikitkaew S."/>
            <person name="Birkeland N.K."/>
        </authorList>
    </citation>
    <scope>NUCLEOTIDE SEQUENCE</scope>
    <source>
        <strain evidence="1">PL3</strain>
    </source>
</reference>
<name>A0A949U1I8_9CLOT</name>
<evidence type="ECO:0000313" key="2">
    <source>
        <dbReference type="Proteomes" id="UP000694308"/>
    </source>
</evidence>
<dbReference type="AlphaFoldDB" id="A0A949U1I8"/>
<protein>
    <submittedName>
        <fullName evidence="1">Serine/threonine protein kinase</fullName>
    </submittedName>
</protein>
<keyword evidence="1" id="KW-0418">Kinase</keyword>
<organism evidence="1 2">
    <name type="scientific">Clostridium thailandense</name>
    <dbReference type="NCBI Taxonomy" id="2794346"/>
    <lineage>
        <taxon>Bacteria</taxon>
        <taxon>Bacillati</taxon>
        <taxon>Bacillota</taxon>
        <taxon>Clostridia</taxon>
        <taxon>Eubacteriales</taxon>
        <taxon>Clostridiaceae</taxon>
        <taxon>Clostridium</taxon>
    </lineage>
</organism>
<dbReference type="RefSeq" id="WP_218322715.1">
    <property type="nucleotide sequence ID" value="NZ_JAEEGC010000132.1"/>
</dbReference>
<sequence length="185" mass="21998">MTNLYNYTDRNYYCGIDIRNLRFIGQGHQGKVYLLPPNKVIKVFNSSHSCKSQLHILQCGRKSKFFPKVYRYDDFSIIMSFINGVTLSEYLKDHDINKNLSFQLVEIFNDFESLGFTRIDIRLGHIFVQANESVKIIDPRKNFEIVQKYPISMLKGLKRHGVLNKFFNIIQYKYADQYKKWKNFL</sequence>
<keyword evidence="1" id="KW-0808">Transferase</keyword>
<gene>
    <name evidence="1" type="ORF">I6U48_22470</name>
</gene>
<accession>A0A949U1I8</accession>
<keyword evidence="2" id="KW-1185">Reference proteome</keyword>